<dbReference type="PANTHER" id="PTHR43022:SF1">
    <property type="entry name" value="PROTEIN SMF"/>
    <property type="match status" value="1"/>
</dbReference>
<evidence type="ECO:0000313" key="4">
    <source>
        <dbReference type="Proteomes" id="UP000516072"/>
    </source>
</evidence>
<accession>A0A7G1QAP6</accession>
<dbReference type="AlphaFoldDB" id="A0A7G1QAP6"/>
<evidence type="ECO:0000256" key="1">
    <source>
        <dbReference type="ARBA" id="ARBA00006525"/>
    </source>
</evidence>
<dbReference type="EMBL" id="LR778175">
    <property type="protein sequence ID" value="CAB1276196.1"/>
    <property type="molecule type" value="Genomic_DNA"/>
</dbReference>
<proteinExistence type="inferred from homology"/>
<dbReference type="GO" id="GO:0009294">
    <property type="term" value="P:DNA-mediated transformation"/>
    <property type="evidence" value="ECO:0007669"/>
    <property type="project" value="InterPro"/>
</dbReference>
<evidence type="ECO:0000313" key="3">
    <source>
        <dbReference type="EMBL" id="CAB1276196.1"/>
    </source>
</evidence>
<dbReference type="Gene3D" id="3.40.50.450">
    <property type="match status" value="1"/>
</dbReference>
<dbReference type="RefSeq" id="WP_197743782.1">
    <property type="nucleotide sequence ID" value="NZ_LR778175.1"/>
</dbReference>
<keyword evidence="4" id="KW-1185">Reference proteome</keyword>
<dbReference type="PANTHER" id="PTHR43022">
    <property type="entry name" value="PROTEIN SMF"/>
    <property type="match status" value="1"/>
</dbReference>
<dbReference type="InterPro" id="IPR003488">
    <property type="entry name" value="DprA"/>
</dbReference>
<dbReference type="SUPFAM" id="SSF102405">
    <property type="entry name" value="MCP/YpsA-like"/>
    <property type="match status" value="1"/>
</dbReference>
<sequence length="333" mass="37581">MKYTDNSLNILTTKSYKGIGNAWIVKNLKGNESVETIVSLLNKIIKGESTSIDEFEHLKNHYETKLTQKFEECCDGFVALGDNNFPQHRGNVKESERPVFLFYKGNIDLLSIENKNISIIGLLNPVGTIEERERNIVAQFVKNGATIVSGLAFGCDSISHQQALDSNGNTVAILPSPLNNILPIKNKELAFQIVEEGGLLVTEYGTTFKSQMELSSRYKARDRLQALFCDTIVLAASYAKNSAERWKMFGQKLDSGARLAMDYAREYDIPRAVMYDQHIDENNPMFDLNRDLIKEQRNITIIKQNNITEKVEMIMSKQPPIKNTTPSQTNLFG</sequence>
<feature type="domain" description="Smf/DprA SLOG" evidence="2">
    <location>
        <begin position="78"/>
        <end position="236"/>
    </location>
</feature>
<dbReference type="InterPro" id="IPR057666">
    <property type="entry name" value="DrpA_SLOG"/>
</dbReference>
<protein>
    <submittedName>
        <fullName evidence="3">DNA protecting protein DprA</fullName>
    </submittedName>
</protein>
<reference evidence="3 4" key="1">
    <citation type="submission" date="2020-03" db="EMBL/GenBank/DDBJ databases">
        <authorList>
            <person name="Picone N."/>
        </authorList>
    </citation>
    <scope>NUCLEOTIDE SEQUENCE [LARGE SCALE GENOMIC DNA]</scope>
    <source>
        <strain evidence="3">NSCAC1</strain>
    </source>
</reference>
<dbReference type="KEGG" id="ntg:NSCAC_1047"/>
<gene>
    <name evidence="3" type="ORF">NSCAC_1047</name>
</gene>
<evidence type="ECO:0000259" key="2">
    <source>
        <dbReference type="Pfam" id="PF02481"/>
    </source>
</evidence>
<dbReference type="Proteomes" id="UP000516072">
    <property type="component" value="Chromosome"/>
</dbReference>
<organism evidence="3 4">
    <name type="scientific">Candidatus Nitrosacidococcus tergens</name>
    <dbReference type="NCBI Taxonomy" id="553981"/>
    <lineage>
        <taxon>Bacteria</taxon>
        <taxon>Pseudomonadati</taxon>
        <taxon>Pseudomonadota</taxon>
        <taxon>Gammaproteobacteria</taxon>
        <taxon>Chromatiales</taxon>
        <taxon>Chromatiaceae</taxon>
        <taxon>Candidatus Nitrosacidococcus</taxon>
    </lineage>
</organism>
<comment type="similarity">
    <text evidence="1">Belongs to the DprA/Smf family.</text>
</comment>
<dbReference type="Pfam" id="PF02481">
    <property type="entry name" value="DNA_processg_A"/>
    <property type="match status" value="1"/>
</dbReference>
<name>A0A7G1QAP6_9GAMM</name>